<proteinExistence type="predicted"/>
<protein>
    <submittedName>
        <fullName evidence="1">Superfamily I DNA helicase</fullName>
    </submittedName>
</protein>
<evidence type="ECO:0000313" key="2">
    <source>
        <dbReference type="Proteomes" id="UP000254877"/>
    </source>
</evidence>
<gene>
    <name evidence="1" type="ORF">NCTC7928_03900</name>
</gene>
<keyword evidence="1" id="KW-0547">Nucleotide-binding</keyword>
<evidence type="ECO:0000313" key="1">
    <source>
        <dbReference type="EMBL" id="STF43213.1"/>
    </source>
</evidence>
<dbReference type="Proteomes" id="UP000254877">
    <property type="component" value="Unassembled WGS sequence"/>
</dbReference>
<accession>A0A376LFZ4</accession>
<name>A0A376LFZ4_ECOLX</name>
<organism evidence="1 2">
    <name type="scientific">Escherichia coli</name>
    <dbReference type="NCBI Taxonomy" id="562"/>
    <lineage>
        <taxon>Bacteria</taxon>
        <taxon>Pseudomonadati</taxon>
        <taxon>Pseudomonadota</taxon>
        <taxon>Gammaproteobacteria</taxon>
        <taxon>Enterobacterales</taxon>
        <taxon>Enterobacteriaceae</taxon>
        <taxon>Escherichia</taxon>
    </lineage>
</organism>
<keyword evidence="1" id="KW-0067">ATP-binding</keyword>
<dbReference type="AlphaFoldDB" id="A0A376LFZ4"/>
<keyword evidence="1" id="KW-0347">Helicase</keyword>
<dbReference type="EMBL" id="UGAB01000002">
    <property type="protein sequence ID" value="STF43213.1"/>
    <property type="molecule type" value="Genomic_DNA"/>
</dbReference>
<keyword evidence="1" id="KW-0378">Hydrolase</keyword>
<sequence length="71" mass="7822">MLPGNMQISEHKGQRKFEKSYLYDFADLLIVDEAGQVLPEVAAASFALAKKALVIGDTEADPANMEYCSRD</sequence>
<reference evidence="1 2" key="1">
    <citation type="submission" date="2018-06" db="EMBL/GenBank/DDBJ databases">
        <authorList>
            <consortium name="Pathogen Informatics"/>
            <person name="Doyle S."/>
        </authorList>
    </citation>
    <scope>NUCLEOTIDE SEQUENCE [LARGE SCALE GENOMIC DNA]</scope>
    <source>
        <strain evidence="1 2">NCTC7928</strain>
    </source>
</reference>
<dbReference type="GO" id="GO:0004386">
    <property type="term" value="F:helicase activity"/>
    <property type="evidence" value="ECO:0007669"/>
    <property type="project" value="UniProtKB-KW"/>
</dbReference>